<dbReference type="InterPro" id="IPR036962">
    <property type="entry name" value="Glyco_hydro_3_N_sf"/>
</dbReference>
<dbReference type="InterPro" id="IPR036881">
    <property type="entry name" value="Glyco_hydro_3_C_sf"/>
</dbReference>
<evidence type="ECO:0000256" key="2">
    <source>
        <dbReference type="ARBA" id="ARBA00022801"/>
    </source>
</evidence>
<feature type="domain" description="Fibronectin type III-like" evidence="5">
    <location>
        <begin position="411"/>
        <end position="490"/>
    </location>
</feature>
<reference evidence="6 7" key="1">
    <citation type="submission" date="2024-02" db="EMBL/GenBank/DDBJ databases">
        <title>Bacterial strain from lacustrine sediment.</title>
        <authorList>
            <person name="Petit C."/>
            <person name="Fadhlaoui K."/>
        </authorList>
    </citation>
    <scope>NUCLEOTIDE SEQUENCE [LARGE SCALE GENOMIC DNA]</scope>
    <source>
        <strain evidence="6 7">IPX-CK</strain>
    </source>
</reference>
<dbReference type="InterPro" id="IPR013783">
    <property type="entry name" value="Ig-like_fold"/>
</dbReference>
<keyword evidence="3" id="KW-0812">Transmembrane</keyword>
<name>A0ABZ3EZA4_9FIRM</name>
<dbReference type="Pfam" id="PF14310">
    <property type="entry name" value="Fn3-like"/>
    <property type="match status" value="1"/>
</dbReference>
<dbReference type="InterPro" id="IPR002772">
    <property type="entry name" value="Glyco_hydro_3_C"/>
</dbReference>
<dbReference type="InterPro" id="IPR001764">
    <property type="entry name" value="Glyco_hydro_3_N"/>
</dbReference>
<dbReference type="PANTHER" id="PTHR42715:SF10">
    <property type="entry name" value="BETA-GLUCOSIDASE"/>
    <property type="match status" value="1"/>
</dbReference>
<dbReference type="PRINTS" id="PR00133">
    <property type="entry name" value="GLHYDRLASE3"/>
</dbReference>
<sequence length="971" mass="105681">MKKKEAKGVWKALSLGLSLLLAVSAAGTDAVFTWQNTITRYMGTTTGSVTGADGDNNFVSDYSSIEDLLAAKRDLCIQIGEEGCVLLKNENDALPINKTDKISLFGRNSTDFVVGLSAGGGKISGDDDLKTVFDSVGVSINETLWNYYTSSEEGKRRSSEQIKIGEIDPASYPSDVKASYSEYSDAAFVVISRNFGEGHDAPTDPAAILDGDGTHYALQLQEKERAVIEEAKKCSDKVIVIINSDNVMEIGELKDDPEIDAILQVGGTGVYGLYGVANVITGETSPSGHLVDTYAYSNFSSPASQNYGDFSFSNYDHTYVVYQEGIYVGYKYYETRYEDAVMGQGNAVSAAGAVNSEGDWNYQQEIVYPFGYGLSYTEFTQKITDVSWDTENRTVTVTVDVKNIGDYDGKSVVELYAQTPYTEYDKENKVEKASVQLVGYGKTQTLAAGTGEETVTITVNMDHLASYDYTGAGTYILDYGTYYFAIGNGSHEAANNILAAKGYTTADGMDAEGDAQKAVTYEYTGSGEVDAQTCSTSSYTGAEITNQLESVDLNYYGEDLVTYLSRSDWSGTWSGPISLSATDQMQQLLSDGSSYSVETTDNDLSNVKEGVNYASTATNVNFYELYGKDYDDPIWEDALNQLTLDEMTRIVGLANSGTISSINMPEYLQFDGPLGIVGSYETDKIEYAVSATMYPTEPMWASTYNHELALEIGKMYGNDGLWTGYQCVWGPGCDTHRTPFCGRNAEYFSEDGVIAYYFAKEMSEGSIEYGLSCGPKHFVLNDQEVNRGEVATFANEQAIREIYLRAFEGPMAAGKALDAMCGKNHMGCMPASALESLLRNIVQDEWGFKGAIISDSSEEKNSSGAFAVVAGLTEFDTMTKAYISGSGSLTPEKISSDATLFTAVREACHRNLYLFANTSLTNNLSSDTVVANQMTWYQITMIIITIVIAVLLAGAVAMQLIGKKTRQKEVK</sequence>
<dbReference type="Pfam" id="PF00933">
    <property type="entry name" value="Glyco_hydro_3"/>
    <property type="match status" value="1"/>
</dbReference>
<feature type="transmembrane region" description="Helical" evidence="3">
    <location>
        <begin position="936"/>
        <end position="961"/>
    </location>
</feature>
<dbReference type="GO" id="GO:0016787">
    <property type="term" value="F:hydrolase activity"/>
    <property type="evidence" value="ECO:0007669"/>
    <property type="project" value="UniProtKB-KW"/>
</dbReference>
<dbReference type="SUPFAM" id="SSF52279">
    <property type="entry name" value="Beta-D-glucan exohydrolase, C-terminal domain"/>
    <property type="match status" value="1"/>
</dbReference>
<dbReference type="InterPro" id="IPR026891">
    <property type="entry name" value="Fn3-like"/>
</dbReference>
<dbReference type="Pfam" id="PF01915">
    <property type="entry name" value="Glyco_hydro_3_C"/>
    <property type="match status" value="1"/>
</dbReference>
<accession>A0ABZ3EZA4</accession>
<keyword evidence="3" id="KW-0472">Membrane</keyword>
<evidence type="ECO:0000256" key="4">
    <source>
        <dbReference type="SAM" id="SignalP"/>
    </source>
</evidence>
<dbReference type="Gene3D" id="3.20.20.300">
    <property type="entry name" value="Glycoside hydrolase, family 3, N-terminal domain"/>
    <property type="match status" value="1"/>
</dbReference>
<dbReference type="Gene3D" id="2.60.40.10">
    <property type="entry name" value="Immunoglobulins"/>
    <property type="match status" value="1"/>
</dbReference>
<dbReference type="InterPro" id="IPR017853">
    <property type="entry name" value="GH"/>
</dbReference>
<protein>
    <submittedName>
        <fullName evidence="6">Glycoside hydrolase family 3 C-terminal domain-containing protein</fullName>
    </submittedName>
</protein>
<keyword evidence="3" id="KW-1133">Transmembrane helix</keyword>
<keyword evidence="4" id="KW-0732">Signal</keyword>
<evidence type="ECO:0000259" key="5">
    <source>
        <dbReference type="SMART" id="SM01217"/>
    </source>
</evidence>
<dbReference type="SUPFAM" id="SSF51445">
    <property type="entry name" value="(Trans)glycosidases"/>
    <property type="match status" value="1"/>
</dbReference>
<gene>
    <name evidence="6" type="ORF">V6984_03080</name>
</gene>
<dbReference type="Proteomes" id="UP001451571">
    <property type="component" value="Chromosome"/>
</dbReference>
<feature type="chain" id="PRO_5046843022" evidence="4">
    <location>
        <begin position="26"/>
        <end position="971"/>
    </location>
</feature>
<dbReference type="InterPro" id="IPR050288">
    <property type="entry name" value="Cellulose_deg_GH3"/>
</dbReference>
<dbReference type="RefSeq" id="WP_342758346.1">
    <property type="nucleotide sequence ID" value="NZ_CP146256.1"/>
</dbReference>
<dbReference type="Gene3D" id="3.40.50.1700">
    <property type="entry name" value="Glycoside hydrolase family 3 C-terminal domain"/>
    <property type="match status" value="1"/>
</dbReference>
<dbReference type="PANTHER" id="PTHR42715">
    <property type="entry name" value="BETA-GLUCOSIDASE"/>
    <property type="match status" value="1"/>
</dbReference>
<feature type="signal peptide" evidence="4">
    <location>
        <begin position="1"/>
        <end position="25"/>
    </location>
</feature>
<dbReference type="EMBL" id="CP146256">
    <property type="protein sequence ID" value="XAH74765.1"/>
    <property type="molecule type" value="Genomic_DNA"/>
</dbReference>
<evidence type="ECO:0000256" key="3">
    <source>
        <dbReference type="SAM" id="Phobius"/>
    </source>
</evidence>
<evidence type="ECO:0000313" key="7">
    <source>
        <dbReference type="Proteomes" id="UP001451571"/>
    </source>
</evidence>
<dbReference type="SMART" id="SM01217">
    <property type="entry name" value="Fn3_like"/>
    <property type="match status" value="1"/>
</dbReference>
<keyword evidence="2 6" id="KW-0378">Hydrolase</keyword>
<organism evidence="6 7">
    <name type="scientific">Kineothrix sedimenti</name>
    <dbReference type="NCBI Taxonomy" id="3123317"/>
    <lineage>
        <taxon>Bacteria</taxon>
        <taxon>Bacillati</taxon>
        <taxon>Bacillota</taxon>
        <taxon>Clostridia</taxon>
        <taxon>Lachnospirales</taxon>
        <taxon>Lachnospiraceae</taxon>
        <taxon>Kineothrix</taxon>
    </lineage>
</organism>
<evidence type="ECO:0000256" key="1">
    <source>
        <dbReference type="ARBA" id="ARBA00005336"/>
    </source>
</evidence>
<keyword evidence="7" id="KW-1185">Reference proteome</keyword>
<proteinExistence type="inferred from homology"/>
<comment type="similarity">
    <text evidence="1">Belongs to the glycosyl hydrolase 3 family.</text>
</comment>
<evidence type="ECO:0000313" key="6">
    <source>
        <dbReference type="EMBL" id="XAH74765.1"/>
    </source>
</evidence>